<evidence type="ECO:0000313" key="2">
    <source>
        <dbReference type="Proteomes" id="UP000324222"/>
    </source>
</evidence>
<dbReference type="AlphaFoldDB" id="A0A5B7DFI9"/>
<comment type="caution">
    <text evidence="1">The sequence shown here is derived from an EMBL/GenBank/DDBJ whole genome shotgun (WGS) entry which is preliminary data.</text>
</comment>
<accession>A0A5B7DFI9</accession>
<keyword evidence="2" id="KW-1185">Reference proteome</keyword>
<protein>
    <submittedName>
        <fullName evidence="1">Uncharacterized protein</fullName>
    </submittedName>
</protein>
<name>A0A5B7DFI9_PORTR</name>
<organism evidence="1 2">
    <name type="scientific">Portunus trituberculatus</name>
    <name type="common">Swimming crab</name>
    <name type="synonym">Neptunus trituberculatus</name>
    <dbReference type="NCBI Taxonomy" id="210409"/>
    <lineage>
        <taxon>Eukaryota</taxon>
        <taxon>Metazoa</taxon>
        <taxon>Ecdysozoa</taxon>
        <taxon>Arthropoda</taxon>
        <taxon>Crustacea</taxon>
        <taxon>Multicrustacea</taxon>
        <taxon>Malacostraca</taxon>
        <taxon>Eumalacostraca</taxon>
        <taxon>Eucarida</taxon>
        <taxon>Decapoda</taxon>
        <taxon>Pleocyemata</taxon>
        <taxon>Brachyura</taxon>
        <taxon>Eubrachyura</taxon>
        <taxon>Portunoidea</taxon>
        <taxon>Portunidae</taxon>
        <taxon>Portuninae</taxon>
        <taxon>Portunus</taxon>
    </lineage>
</organism>
<sequence>MVPSLRDLTYGDRSKILKLPTLQQKRERGDLIAIAIYRADTVDKEDLLVWDSRNTRGYSMKLKRLRVEETLRNIVFHTEA</sequence>
<dbReference type="Proteomes" id="UP000324222">
    <property type="component" value="Unassembled WGS sequence"/>
</dbReference>
<evidence type="ECO:0000313" key="1">
    <source>
        <dbReference type="EMBL" id="MPC19977.1"/>
    </source>
</evidence>
<gene>
    <name evidence="1" type="ORF">E2C01_012906</name>
</gene>
<reference evidence="1 2" key="1">
    <citation type="submission" date="2019-05" db="EMBL/GenBank/DDBJ databases">
        <title>Another draft genome of Portunus trituberculatus and its Hox gene families provides insights of decapod evolution.</title>
        <authorList>
            <person name="Jeong J.-H."/>
            <person name="Song I."/>
            <person name="Kim S."/>
            <person name="Choi T."/>
            <person name="Kim D."/>
            <person name="Ryu S."/>
            <person name="Kim W."/>
        </authorList>
    </citation>
    <scope>NUCLEOTIDE SEQUENCE [LARGE SCALE GENOMIC DNA]</scope>
    <source>
        <tissue evidence="1">Muscle</tissue>
    </source>
</reference>
<proteinExistence type="predicted"/>
<dbReference type="EMBL" id="VSRR010000822">
    <property type="protein sequence ID" value="MPC19977.1"/>
    <property type="molecule type" value="Genomic_DNA"/>
</dbReference>